<accession>A0ABQ2E8Y4</accession>
<evidence type="ECO:0000313" key="3">
    <source>
        <dbReference type="Proteomes" id="UP000660265"/>
    </source>
</evidence>
<dbReference type="EMBL" id="BMMV01000010">
    <property type="protein sequence ID" value="GGK01391.1"/>
    <property type="molecule type" value="Genomic_DNA"/>
</dbReference>
<name>A0ABQ2E8Y4_9ACTN</name>
<evidence type="ECO:0000256" key="1">
    <source>
        <dbReference type="SAM" id="MobiDB-lite"/>
    </source>
</evidence>
<feature type="region of interest" description="Disordered" evidence="1">
    <location>
        <begin position="1"/>
        <end position="66"/>
    </location>
</feature>
<proteinExistence type="predicted"/>
<comment type="caution">
    <text evidence="2">The sequence shown here is derived from an EMBL/GenBank/DDBJ whole genome shotgun (WGS) entry which is preliminary data.</text>
</comment>
<feature type="compositionally biased region" description="Basic and acidic residues" evidence="1">
    <location>
        <begin position="55"/>
        <end position="66"/>
    </location>
</feature>
<protein>
    <submittedName>
        <fullName evidence="2">Uncharacterized protein</fullName>
    </submittedName>
</protein>
<reference evidence="3" key="1">
    <citation type="journal article" date="2019" name="Int. J. Syst. Evol. Microbiol.">
        <title>The Global Catalogue of Microorganisms (GCM) 10K type strain sequencing project: providing services to taxonomists for standard genome sequencing and annotation.</title>
        <authorList>
            <consortium name="The Broad Institute Genomics Platform"/>
            <consortium name="The Broad Institute Genome Sequencing Center for Infectious Disease"/>
            <person name="Wu L."/>
            <person name="Ma J."/>
        </authorList>
    </citation>
    <scope>NUCLEOTIDE SEQUENCE [LARGE SCALE GENOMIC DNA]</scope>
    <source>
        <strain evidence="3">CGMCC 4.7275</strain>
    </source>
</reference>
<sequence>MLVDRRTTRKGRSGSGQPFTAPLAARSDRSSQTLVSRLSPDVPDAFGYANGNDAAHPDLREKGRSR</sequence>
<keyword evidence="3" id="KW-1185">Reference proteome</keyword>
<organism evidence="2 3">
    <name type="scientific">Streptomyces camponoticapitis</name>
    <dbReference type="NCBI Taxonomy" id="1616125"/>
    <lineage>
        <taxon>Bacteria</taxon>
        <taxon>Bacillati</taxon>
        <taxon>Actinomycetota</taxon>
        <taxon>Actinomycetes</taxon>
        <taxon>Kitasatosporales</taxon>
        <taxon>Streptomycetaceae</taxon>
        <taxon>Streptomyces</taxon>
    </lineage>
</organism>
<gene>
    <name evidence="2" type="ORF">GCM10011583_36140</name>
</gene>
<dbReference type="Proteomes" id="UP000660265">
    <property type="component" value="Unassembled WGS sequence"/>
</dbReference>
<evidence type="ECO:0000313" key="2">
    <source>
        <dbReference type="EMBL" id="GGK01391.1"/>
    </source>
</evidence>